<feature type="region of interest" description="Disordered" evidence="1">
    <location>
        <begin position="1"/>
        <end position="37"/>
    </location>
</feature>
<dbReference type="Proteomes" id="UP001286313">
    <property type="component" value="Unassembled WGS sequence"/>
</dbReference>
<reference evidence="2" key="1">
    <citation type="submission" date="2023-10" db="EMBL/GenBank/DDBJ databases">
        <title>Genome assemblies of two species of porcelain crab, Petrolisthes cinctipes and Petrolisthes manimaculis (Anomura: Porcellanidae).</title>
        <authorList>
            <person name="Angst P."/>
        </authorList>
    </citation>
    <scope>NUCLEOTIDE SEQUENCE</scope>
    <source>
        <strain evidence="2">PB745_01</strain>
        <tissue evidence="2">Gill</tissue>
    </source>
</reference>
<comment type="caution">
    <text evidence="2">The sequence shown here is derived from an EMBL/GenBank/DDBJ whole genome shotgun (WGS) entry which is preliminary data.</text>
</comment>
<protein>
    <submittedName>
        <fullName evidence="2">Uncharacterized protein</fullName>
    </submittedName>
</protein>
<evidence type="ECO:0000256" key="1">
    <source>
        <dbReference type="SAM" id="MobiDB-lite"/>
    </source>
</evidence>
<evidence type="ECO:0000313" key="2">
    <source>
        <dbReference type="EMBL" id="KAK3877630.1"/>
    </source>
</evidence>
<keyword evidence="3" id="KW-1185">Reference proteome</keyword>
<sequence length="113" mass="12544">MSGSGVKPKIGQQQPFQVPDSYRSGPPGHGAASTRTHTLKETLYANQSQPTPASYQVKKPQKIGRVKLWIRRNPNKFQALAITTGLGLFFSKPIYDIFIAEPKVGPRPKDELR</sequence>
<evidence type="ECO:0000313" key="3">
    <source>
        <dbReference type="Proteomes" id="UP001286313"/>
    </source>
</evidence>
<organism evidence="2 3">
    <name type="scientific">Petrolisthes cinctipes</name>
    <name type="common">Flat porcelain crab</name>
    <dbReference type="NCBI Taxonomy" id="88211"/>
    <lineage>
        <taxon>Eukaryota</taxon>
        <taxon>Metazoa</taxon>
        <taxon>Ecdysozoa</taxon>
        <taxon>Arthropoda</taxon>
        <taxon>Crustacea</taxon>
        <taxon>Multicrustacea</taxon>
        <taxon>Malacostraca</taxon>
        <taxon>Eumalacostraca</taxon>
        <taxon>Eucarida</taxon>
        <taxon>Decapoda</taxon>
        <taxon>Pleocyemata</taxon>
        <taxon>Anomura</taxon>
        <taxon>Galatheoidea</taxon>
        <taxon>Porcellanidae</taxon>
        <taxon>Petrolisthes</taxon>
    </lineage>
</organism>
<accession>A0AAE1KPN0</accession>
<name>A0AAE1KPN0_PETCI</name>
<dbReference type="EMBL" id="JAWQEG010001648">
    <property type="protein sequence ID" value="KAK3877630.1"/>
    <property type="molecule type" value="Genomic_DNA"/>
</dbReference>
<dbReference type="AlphaFoldDB" id="A0AAE1KPN0"/>
<gene>
    <name evidence="2" type="ORF">Pcinc_017665</name>
</gene>
<proteinExistence type="predicted"/>